<dbReference type="Gene3D" id="1.10.10.60">
    <property type="entry name" value="Homeodomain-like"/>
    <property type="match status" value="1"/>
</dbReference>
<dbReference type="InterPro" id="IPR035418">
    <property type="entry name" value="AraC-bd_2"/>
</dbReference>
<dbReference type="SMART" id="SM00342">
    <property type="entry name" value="HTH_ARAC"/>
    <property type="match status" value="1"/>
</dbReference>
<reference evidence="6" key="1">
    <citation type="journal article" date="2019" name="Int. J. Syst. Evol. Microbiol.">
        <title>The Global Catalogue of Microorganisms (GCM) 10K type strain sequencing project: providing services to taxonomists for standard genome sequencing and annotation.</title>
        <authorList>
            <consortium name="The Broad Institute Genomics Platform"/>
            <consortium name="The Broad Institute Genome Sequencing Center for Infectious Disease"/>
            <person name="Wu L."/>
            <person name="Ma J."/>
        </authorList>
    </citation>
    <scope>NUCLEOTIDE SEQUENCE [LARGE SCALE GENOMIC DNA]</scope>
    <source>
        <strain evidence="6">JCM 13595</strain>
    </source>
</reference>
<evidence type="ECO:0000256" key="2">
    <source>
        <dbReference type="ARBA" id="ARBA00023125"/>
    </source>
</evidence>
<dbReference type="InterPro" id="IPR018060">
    <property type="entry name" value="HTH_AraC"/>
</dbReference>
<dbReference type="EMBL" id="BAAAMN010000020">
    <property type="protein sequence ID" value="GAA2034172.1"/>
    <property type="molecule type" value="Genomic_DNA"/>
</dbReference>
<keyword evidence="6" id="KW-1185">Reference proteome</keyword>
<evidence type="ECO:0000313" key="5">
    <source>
        <dbReference type="EMBL" id="GAA2034172.1"/>
    </source>
</evidence>
<keyword evidence="3" id="KW-0804">Transcription</keyword>
<name>A0ABP5FX99_9MICC</name>
<evidence type="ECO:0000259" key="4">
    <source>
        <dbReference type="PROSITE" id="PS01124"/>
    </source>
</evidence>
<protein>
    <submittedName>
        <fullName evidence="5">Helix-turn-helix domain-containing protein</fullName>
    </submittedName>
</protein>
<evidence type="ECO:0000313" key="6">
    <source>
        <dbReference type="Proteomes" id="UP001501461"/>
    </source>
</evidence>
<evidence type="ECO:0000256" key="3">
    <source>
        <dbReference type="ARBA" id="ARBA00023163"/>
    </source>
</evidence>
<dbReference type="PROSITE" id="PS01124">
    <property type="entry name" value="HTH_ARAC_FAMILY_2"/>
    <property type="match status" value="1"/>
</dbReference>
<dbReference type="Proteomes" id="UP001501461">
    <property type="component" value="Unassembled WGS sequence"/>
</dbReference>
<organism evidence="5 6">
    <name type="scientific">Yaniella flava</name>
    <dbReference type="NCBI Taxonomy" id="287930"/>
    <lineage>
        <taxon>Bacteria</taxon>
        <taxon>Bacillati</taxon>
        <taxon>Actinomycetota</taxon>
        <taxon>Actinomycetes</taxon>
        <taxon>Micrococcales</taxon>
        <taxon>Micrococcaceae</taxon>
        <taxon>Yaniella</taxon>
    </lineage>
</organism>
<accession>A0ABP5FX99</accession>
<feature type="domain" description="HTH araC/xylS-type" evidence="4">
    <location>
        <begin position="205"/>
        <end position="306"/>
    </location>
</feature>
<dbReference type="SUPFAM" id="SSF46689">
    <property type="entry name" value="Homeodomain-like"/>
    <property type="match status" value="1"/>
</dbReference>
<keyword evidence="2" id="KW-0238">DNA-binding</keyword>
<dbReference type="InterPro" id="IPR050204">
    <property type="entry name" value="AraC_XylS_family_regulators"/>
</dbReference>
<comment type="caution">
    <text evidence="5">The sequence shown here is derived from an EMBL/GenBank/DDBJ whole genome shotgun (WGS) entry which is preliminary data.</text>
</comment>
<dbReference type="PANTHER" id="PTHR46796:SF6">
    <property type="entry name" value="ARAC SUBFAMILY"/>
    <property type="match status" value="1"/>
</dbReference>
<evidence type="ECO:0000256" key="1">
    <source>
        <dbReference type="ARBA" id="ARBA00023015"/>
    </source>
</evidence>
<sequence length="310" mass="35493">MNMEARDLDFWSWTQLVHQNFPNIELSTPLRDAFRAGQHHVSLDEIQLFDMDTDPHTVTQRDVRTSATEQNLCKLSLQFSGTTQLSQDGRQCTLQSGDLALYVAHRPYTLEYTQRQRSLIIQFPQGMLHLVQHQIAQVTAIPVNAKTGLGRVAVPLFEQLAANLHILEGPHALRLVRSALEMLVTVLHEASRPQRAPHEHNPLFYQAVAFIDDHLHDPELGPQMIAEYFYISLRQLHNKFAEEDHTVSSYIRAERIRRIRDDLADPTLHNETVQTISSRYGLTDASHVSKLFKQTYGETPSGYRHTIFGD</sequence>
<keyword evidence="1" id="KW-0805">Transcription regulation</keyword>
<dbReference type="RefSeq" id="WP_343956866.1">
    <property type="nucleotide sequence ID" value="NZ_BAAAMN010000020.1"/>
</dbReference>
<dbReference type="PANTHER" id="PTHR46796">
    <property type="entry name" value="HTH-TYPE TRANSCRIPTIONAL ACTIVATOR RHAS-RELATED"/>
    <property type="match status" value="1"/>
</dbReference>
<dbReference type="Pfam" id="PF14525">
    <property type="entry name" value="AraC_binding_2"/>
    <property type="match status" value="1"/>
</dbReference>
<gene>
    <name evidence="5" type="ORF">GCM10009720_13460</name>
</gene>
<dbReference type="InterPro" id="IPR009057">
    <property type="entry name" value="Homeodomain-like_sf"/>
</dbReference>
<dbReference type="Pfam" id="PF12833">
    <property type="entry name" value="HTH_18"/>
    <property type="match status" value="1"/>
</dbReference>
<proteinExistence type="predicted"/>